<organism evidence="2 3">
    <name type="scientific">Sutterella massiliensis</name>
    <dbReference type="NCBI Taxonomy" id="1816689"/>
    <lineage>
        <taxon>Bacteria</taxon>
        <taxon>Pseudomonadati</taxon>
        <taxon>Pseudomonadota</taxon>
        <taxon>Betaproteobacteria</taxon>
        <taxon>Burkholderiales</taxon>
        <taxon>Sutterellaceae</taxon>
        <taxon>Sutterella</taxon>
    </lineage>
</organism>
<evidence type="ECO:0000313" key="2">
    <source>
        <dbReference type="EMBL" id="MBM6703220.1"/>
    </source>
</evidence>
<sequence>MHTSYHICLLNIWKVINSPGGSEKVFCEMANALATKGYKVTAICCDAEKGAPFFELDSRVRFINAFNGVPLLSRGIIKNLRSLNIDKFKRKENRRIIDCQWKAKSIQSVLSNIDPIDLFICTQSESTYILKNILKCDTPVITMCHNNPEVFIKNPQFSFCNEAINSCEALQVLMPEYVDEARSVLDKVPIIYIPNSAPQIQESASLHEKRIINVSRFDEQKRIDLLVEAFALIASDFPDWTVHHWGSYSPQTKQIMNLIQGKKLQNQFFLNGSTTRISEEFRRSSIFAIPSAYEGFCLALAEAMATGLPPVGCTDCSSVNSLIRNKSNGLLVEPTPEKYAEALAKLMSDFDLRKKLGTQSKVDMEAFAPDKIWDQWDKLIKNILRN</sequence>
<dbReference type="Proteomes" id="UP000715095">
    <property type="component" value="Unassembled WGS sequence"/>
</dbReference>
<evidence type="ECO:0000313" key="3">
    <source>
        <dbReference type="Proteomes" id="UP000715095"/>
    </source>
</evidence>
<proteinExistence type="predicted"/>
<keyword evidence="3" id="KW-1185">Reference proteome</keyword>
<name>A0ABS2DPC6_9BURK</name>
<dbReference type="Gene3D" id="3.40.50.2000">
    <property type="entry name" value="Glycogen Phosphorylase B"/>
    <property type="match status" value="2"/>
</dbReference>
<dbReference type="SUPFAM" id="SSF53756">
    <property type="entry name" value="UDP-Glycosyltransferase/glycogen phosphorylase"/>
    <property type="match status" value="1"/>
</dbReference>
<dbReference type="PANTHER" id="PTHR12526">
    <property type="entry name" value="GLYCOSYLTRANSFERASE"/>
    <property type="match status" value="1"/>
</dbReference>
<evidence type="ECO:0000259" key="1">
    <source>
        <dbReference type="Pfam" id="PF00534"/>
    </source>
</evidence>
<comment type="caution">
    <text evidence="2">The sequence shown here is derived from an EMBL/GenBank/DDBJ whole genome shotgun (WGS) entry which is preliminary data.</text>
</comment>
<protein>
    <submittedName>
        <fullName evidence="2">Glycosyltransferase</fullName>
    </submittedName>
</protein>
<dbReference type="EMBL" id="JACJJC010000002">
    <property type="protein sequence ID" value="MBM6703220.1"/>
    <property type="molecule type" value="Genomic_DNA"/>
</dbReference>
<dbReference type="RefSeq" id="WP_205101642.1">
    <property type="nucleotide sequence ID" value="NZ_JACJJC010000002.1"/>
</dbReference>
<dbReference type="PANTHER" id="PTHR12526:SF630">
    <property type="entry name" value="GLYCOSYLTRANSFERASE"/>
    <property type="match status" value="1"/>
</dbReference>
<feature type="domain" description="Glycosyl transferase family 1" evidence="1">
    <location>
        <begin position="206"/>
        <end position="361"/>
    </location>
</feature>
<dbReference type="Pfam" id="PF00534">
    <property type="entry name" value="Glycos_transf_1"/>
    <property type="match status" value="1"/>
</dbReference>
<gene>
    <name evidence="2" type="ORF">H6A60_01690</name>
</gene>
<accession>A0ABS2DPC6</accession>
<dbReference type="InterPro" id="IPR001296">
    <property type="entry name" value="Glyco_trans_1"/>
</dbReference>
<reference evidence="2 3" key="1">
    <citation type="journal article" date="2021" name="Sci. Rep.">
        <title>The distribution of antibiotic resistance genes in chicken gut microbiota commensals.</title>
        <authorList>
            <person name="Juricova H."/>
            <person name="Matiasovicova J."/>
            <person name="Kubasova T."/>
            <person name="Cejkova D."/>
            <person name="Rychlik I."/>
        </authorList>
    </citation>
    <scope>NUCLEOTIDE SEQUENCE [LARGE SCALE GENOMIC DNA]</scope>
    <source>
        <strain evidence="2 3">An829</strain>
    </source>
</reference>